<dbReference type="Gene3D" id="3.40.50.880">
    <property type="match status" value="1"/>
</dbReference>
<keyword evidence="1" id="KW-0378">Hydrolase</keyword>
<dbReference type="PROSITE" id="PS51257">
    <property type="entry name" value="PROKAR_LIPOPROTEIN"/>
    <property type="match status" value="1"/>
</dbReference>
<dbReference type="Gene3D" id="2.60.120.260">
    <property type="entry name" value="Galactose-binding domain-like"/>
    <property type="match status" value="2"/>
</dbReference>
<proteinExistence type="predicted"/>
<evidence type="ECO:0000256" key="1">
    <source>
        <dbReference type="ARBA" id="ARBA00022801"/>
    </source>
</evidence>
<feature type="chain" id="PRO_5046173874" evidence="3">
    <location>
        <begin position="23"/>
        <end position="1337"/>
    </location>
</feature>
<dbReference type="InterPro" id="IPR008979">
    <property type="entry name" value="Galactose-bd-like_sf"/>
</dbReference>
<dbReference type="Pfam" id="PF02449">
    <property type="entry name" value="Glyco_hydro_42"/>
    <property type="match status" value="1"/>
</dbReference>
<sequence length="1337" mass="151196">MKSTILSSLLAGISLFTLVACNDSNDQLNVNVQEIFPERDLRGFGTVSAEQGVLSSGATVLTIESESLEKAELLQAKYLSDLSLLPKVSVQTYEVDGQTAKVIHAEEQGYILTARNGNVVRILASDSRDALLAGLNEANWSDWAFSTEMEVPMYLDRWDKWGFRAHFRPWTTAPKDYVDAQGEGPYDYLEEFDFAEKTGQIGFVAFNGVHSMDTAGGLDNQMWWEWMVPLAEERGLPLGLNIKVAEGSEGTWLMNRYRDQQMQPMPQFAGTYMRLGSPYFGTRGTSSWSAKEANQIQFDIAESMLRKYQDNENVVTVLEPHGELKNLNHSIFLEYGPVADAGYQEYLKSIYADLDALNAAWGSDFASWDVVRVPEIASFAGWSEDAFDLTGEWKIAYETLPPEHADKDDLLYYNERYWVKKLDSEPAPEEWFRSDHDDSGWSSMQAPGGDHSLLTPSRPAVFRRHFELSQDWIDAQERVWLYVWDLNLASQDSYKAVLNDTLVDEAQLKLMQPHWSAVDVTEQVKAGDNLLALRLPKGKLSYRVYLSGEQAQGYPYFDSGRNAQWYDFAMWHCWLRKEAVRHGLETIRKVYPNRQAVQMAPDAYFDDVKELAREYGSNFHNTGYMSGFYADMLPAMMRGADLPFSLEPGGPAQDLKRFKSFQGLWLTEGVQAIDYFIHIGTLMWDPEIRQHLTDNLSLFELIGKYHAEKAQVAGLYSSESTRLNGFPWVLDPNKLLSAGYWGWNTPGYIRDYYPTDALSESSFANGDASAYRVILDSNTSIMSESMVDEIEQYVREGGTFITYVQTGRHTTTEADAWPIERLTGYAVERIDAMDAEGKVIESGKLTLAAGQSVLSGDWDGMRANGLHLRKVAADAQDVLLWDDGSVALGVRRLGQGYIVQVGCKFSGTKIRDRLDPAHRSYESLHALPNGGDDALTNLLVQLMEWREVDTHPYDWSAEQDGVLVRQYVSNNGLYDIWVLWNSDDSRGISGKLQMKNRAPVWCLDLLDESSVEIVDGLIDVSLEAEQTRVFMTPRGKIESAPSDWFALQRNWWRGTKKGEDTTPAQLVDFDNMLNLTEDWACHLLDSGEALSDYTAKGVDVTNWPRKNLSSWETAEWPEPKTIILRKRFTIPEDWSGDVSLNLESKSGAYFAGQGEIFLNGQSIHKKKQFGMDGYISEAFKAGSTHELALVIKADSTLCGVRGNAWLWLWPTPVAEMDLSGEWQVSMNSLDFEDSVVLPGDSGDAKLLKRMVHIPAEFEGLETPQIYLDADSHSLVGFMVNGHFVRRYHRITSNRFQLNVTPWVKFGEANDIELVPYWRPHEDRSIESIKIAVYPEAY</sequence>
<evidence type="ECO:0000259" key="4">
    <source>
        <dbReference type="Pfam" id="PF02449"/>
    </source>
</evidence>
<dbReference type="SUPFAM" id="SSF52317">
    <property type="entry name" value="Class I glutamine amidotransferase-like"/>
    <property type="match status" value="1"/>
</dbReference>
<feature type="domain" description="Glycoside hydrolase family 42 N-terminal" evidence="4">
    <location>
        <begin position="280"/>
        <end position="378"/>
    </location>
</feature>
<organism evidence="5 6">
    <name type="scientific">Coraliomargarita algicola</name>
    <dbReference type="NCBI Taxonomy" id="3092156"/>
    <lineage>
        <taxon>Bacteria</taxon>
        <taxon>Pseudomonadati</taxon>
        <taxon>Verrucomicrobiota</taxon>
        <taxon>Opitutia</taxon>
        <taxon>Puniceicoccales</taxon>
        <taxon>Coraliomargaritaceae</taxon>
        <taxon>Coraliomargarita</taxon>
    </lineage>
</organism>
<accession>A0ABZ0RNR6</accession>
<keyword evidence="2" id="KW-0326">Glycosidase</keyword>
<dbReference type="PANTHER" id="PTHR36447">
    <property type="entry name" value="BETA-GALACTOSIDASE GANA"/>
    <property type="match status" value="1"/>
</dbReference>
<evidence type="ECO:0000313" key="6">
    <source>
        <dbReference type="Proteomes" id="UP001324993"/>
    </source>
</evidence>
<dbReference type="Proteomes" id="UP001324993">
    <property type="component" value="Chromosome"/>
</dbReference>
<feature type="signal peptide" evidence="3">
    <location>
        <begin position="1"/>
        <end position="22"/>
    </location>
</feature>
<keyword evidence="6" id="KW-1185">Reference proteome</keyword>
<dbReference type="EMBL" id="CP138858">
    <property type="protein sequence ID" value="WPJ96771.1"/>
    <property type="molecule type" value="Genomic_DNA"/>
</dbReference>
<evidence type="ECO:0000313" key="5">
    <source>
        <dbReference type="EMBL" id="WPJ96771.1"/>
    </source>
</evidence>
<dbReference type="SUPFAM" id="SSF49785">
    <property type="entry name" value="Galactose-binding domain-like"/>
    <property type="match status" value="2"/>
</dbReference>
<dbReference type="InterPro" id="IPR013529">
    <property type="entry name" value="Glyco_hydro_42_N"/>
</dbReference>
<reference evidence="5 6" key="1">
    <citation type="submission" date="2023-11" db="EMBL/GenBank/DDBJ databases">
        <title>Coraliomargarita sp. nov., isolated from marine algae.</title>
        <authorList>
            <person name="Lee J.K."/>
            <person name="Baek J.H."/>
            <person name="Kim J.M."/>
            <person name="Choi D.G."/>
            <person name="Jeon C.O."/>
        </authorList>
    </citation>
    <scope>NUCLEOTIDE SEQUENCE [LARGE SCALE GENOMIC DNA]</scope>
    <source>
        <strain evidence="5 6">J2-16</strain>
    </source>
</reference>
<evidence type="ECO:0000256" key="3">
    <source>
        <dbReference type="SAM" id="SignalP"/>
    </source>
</evidence>
<dbReference type="InterPro" id="IPR029062">
    <property type="entry name" value="Class_I_gatase-like"/>
</dbReference>
<dbReference type="RefSeq" id="WP_319833628.1">
    <property type="nucleotide sequence ID" value="NZ_CP138858.1"/>
</dbReference>
<evidence type="ECO:0000256" key="2">
    <source>
        <dbReference type="ARBA" id="ARBA00023295"/>
    </source>
</evidence>
<name>A0ABZ0RNR6_9BACT</name>
<dbReference type="PANTHER" id="PTHR36447:SF1">
    <property type="entry name" value="BETA-GALACTOSIDASE GANA"/>
    <property type="match status" value="1"/>
</dbReference>
<dbReference type="InterPro" id="IPR017853">
    <property type="entry name" value="GH"/>
</dbReference>
<gene>
    <name evidence="5" type="ORF">SH580_03505</name>
</gene>
<dbReference type="InterPro" id="IPR003476">
    <property type="entry name" value="Glyco_hydro_42"/>
</dbReference>
<protein>
    <submittedName>
        <fullName evidence="5">Beta-galactosidase trimerization domain-containing protein</fullName>
    </submittedName>
</protein>
<dbReference type="Gene3D" id="3.20.20.80">
    <property type="entry name" value="Glycosidases"/>
    <property type="match status" value="1"/>
</dbReference>
<keyword evidence="3" id="KW-0732">Signal</keyword>
<dbReference type="SUPFAM" id="SSF51445">
    <property type="entry name" value="(Trans)glycosidases"/>
    <property type="match status" value="1"/>
</dbReference>